<name>A0A072NR79_SCHAZ</name>
<gene>
    <name evidence="1" type="ORF">M670_01010</name>
</gene>
<organism evidence="1 2">
    <name type="scientific">Schinkia azotoformans MEV2011</name>
    <dbReference type="NCBI Taxonomy" id="1348973"/>
    <lineage>
        <taxon>Bacteria</taxon>
        <taxon>Bacillati</taxon>
        <taxon>Bacillota</taxon>
        <taxon>Bacilli</taxon>
        <taxon>Bacillales</taxon>
        <taxon>Bacillaceae</taxon>
        <taxon>Calidifontibacillus/Schinkia group</taxon>
        <taxon>Schinkia</taxon>
    </lineage>
</organism>
<comment type="caution">
    <text evidence="1">The sequence shown here is derived from an EMBL/GenBank/DDBJ whole genome shotgun (WGS) entry which is preliminary data.</text>
</comment>
<dbReference type="PATRIC" id="fig|1348973.3.peg.984"/>
<dbReference type="AlphaFoldDB" id="A0A072NR79"/>
<evidence type="ECO:0000313" key="1">
    <source>
        <dbReference type="EMBL" id="KEF39986.1"/>
    </source>
</evidence>
<dbReference type="EMBL" id="JJRY01000002">
    <property type="protein sequence ID" value="KEF39986.1"/>
    <property type="molecule type" value="Genomic_DNA"/>
</dbReference>
<protein>
    <submittedName>
        <fullName evidence="1">Uncharacterized protein</fullName>
    </submittedName>
</protein>
<sequence>MLKIRGKIRGSDTFAEIQLDKGQLDGDVELILLIMRLSAEWEAYGTIPPLHYTPKVDVYWKDEFTLLFMMEEIFTEVQANKKVKIPFPEVEEGKDY</sequence>
<dbReference type="Proteomes" id="UP000027936">
    <property type="component" value="Unassembled WGS sequence"/>
</dbReference>
<dbReference type="RefSeq" id="WP_035193738.1">
    <property type="nucleotide sequence ID" value="NZ_JJRY01000002.1"/>
</dbReference>
<accession>A0A072NR79</accession>
<proteinExistence type="predicted"/>
<evidence type="ECO:0000313" key="2">
    <source>
        <dbReference type="Proteomes" id="UP000027936"/>
    </source>
</evidence>
<reference evidence="1 2" key="1">
    <citation type="submission" date="2014-04" db="EMBL/GenBank/DDBJ databases">
        <title>Draft genome sequence of Bacillus azotoformans MEV2011, a (co-) denitrifying strain unable to grow in the presence of oxygen.</title>
        <authorList>
            <person name="Nielsen M."/>
            <person name="Schreiber L."/>
            <person name="Finster K."/>
            <person name="Schramm A."/>
        </authorList>
    </citation>
    <scope>NUCLEOTIDE SEQUENCE [LARGE SCALE GENOMIC DNA]</scope>
    <source>
        <strain evidence="1 2">MEV2011</strain>
    </source>
</reference>